<name>A0A834HXW1_RHYFE</name>
<accession>A0A834HXW1</accession>
<dbReference type="EMBL" id="JAACXV010014082">
    <property type="protein sequence ID" value="KAF7270530.1"/>
    <property type="molecule type" value="Genomic_DNA"/>
</dbReference>
<protein>
    <submittedName>
        <fullName evidence="2">Uncharacterized protein</fullName>
    </submittedName>
</protein>
<organism evidence="2 3">
    <name type="scientific">Rhynchophorus ferrugineus</name>
    <name type="common">Red palm weevil</name>
    <name type="synonym">Curculio ferrugineus</name>
    <dbReference type="NCBI Taxonomy" id="354439"/>
    <lineage>
        <taxon>Eukaryota</taxon>
        <taxon>Metazoa</taxon>
        <taxon>Ecdysozoa</taxon>
        <taxon>Arthropoda</taxon>
        <taxon>Hexapoda</taxon>
        <taxon>Insecta</taxon>
        <taxon>Pterygota</taxon>
        <taxon>Neoptera</taxon>
        <taxon>Endopterygota</taxon>
        <taxon>Coleoptera</taxon>
        <taxon>Polyphaga</taxon>
        <taxon>Cucujiformia</taxon>
        <taxon>Curculionidae</taxon>
        <taxon>Dryophthorinae</taxon>
        <taxon>Rhynchophorus</taxon>
    </lineage>
</organism>
<comment type="caution">
    <text evidence="2">The sequence shown here is derived from an EMBL/GenBank/DDBJ whole genome shotgun (WGS) entry which is preliminary data.</text>
</comment>
<keyword evidence="3" id="KW-1185">Reference proteome</keyword>
<dbReference type="Proteomes" id="UP000625711">
    <property type="component" value="Unassembled WGS sequence"/>
</dbReference>
<reference evidence="2" key="1">
    <citation type="submission" date="2020-08" db="EMBL/GenBank/DDBJ databases">
        <title>Genome sequencing and assembly of the red palm weevil Rhynchophorus ferrugineus.</title>
        <authorList>
            <person name="Dias G.B."/>
            <person name="Bergman C.M."/>
            <person name="Manee M."/>
        </authorList>
    </citation>
    <scope>NUCLEOTIDE SEQUENCE</scope>
    <source>
        <strain evidence="2">AA-2017</strain>
        <tissue evidence="2">Whole larva</tissue>
    </source>
</reference>
<evidence type="ECO:0000256" key="1">
    <source>
        <dbReference type="SAM" id="MobiDB-lite"/>
    </source>
</evidence>
<evidence type="ECO:0000313" key="3">
    <source>
        <dbReference type="Proteomes" id="UP000625711"/>
    </source>
</evidence>
<evidence type="ECO:0000313" key="2">
    <source>
        <dbReference type="EMBL" id="KAF7270530.1"/>
    </source>
</evidence>
<gene>
    <name evidence="2" type="ORF">GWI33_016489</name>
</gene>
<sequence length="113" mass="12316">MHQPKQTNDRERVHLKYIDRDSDLSPSTEFGCGIFGVGGLCVRIGGVCRSWSPSRARSRGVREVNKRFSTVTSSLPESLDDDDGQTACLAADSPPKARKTVAVDGSARFMTDV</sequence>
<dbReference type="AlphaFoldDB" id="A0A834HXW1"/>
<feature type="region of interest" description="Disordered" evidence="1">
    <location>
        <begin position="74"/>
        <end position="95"/>
    </location>
</feature>
<proteinExistence type="predicted"/>